<dbReference type="EMBL" id="JAANIU010006163">
    <property type="protein sequence ID" value="KAG1543323.1"/>
    <property type="molecule type" value="Genomic_DNA"/>
</dbReference>
<evidence type="ECO:0000256" key="1">
    <source>
        <dbReference type="SAM" id="MobiDB-lite"/>
    </source>
</evidence>
<sequence length="246" mass="28381">MDGATEPTGTYSRRVLATGCPLPPPANSPPQQTRNALQPSGVLRLMRRRRCRRIVPQLILGVVIPRPTIRRCRPARNRNRALVGRAHHATVDREQIAAQVMRCRSRVRRQRPRRPFGGVHQHFQRAGFTIQADHVALADLRQRATARRFRRHVDGRRNLARGAGQAAVGDQRHAPALVLQQAQQRRQRMQFRHAVRTRALVTHHRHEMLGQQTAGVQLVQHLRRIDHHRRCLDAAVLRLHRRQLDQ</sequence>
<organism evidence="2 3">
    <name type="scientific">Rhizopus delemar</name>
    <dbReference type="NCBI Taxonomy" id="936053"/>
    <lineage>
        <taxon>Eukaryota</taxon>
        <taxon>Fungi</taxon>
        <taxon>Fungi incertae sedis</taxon>
        <taxon>Mucoromycota</taxon>
        <taxon>Mucoromycotina</taxon>
        <taxon>Mucoromycetes</taxon>
        <taxon>Mucorales</taxon>
        <taxon>Mucorineae</taxon>
        <taxon>Rhizopodaceae</taxon>
        <taxon>Rhizopus</taxon>
    </lineage>
</organism>
<name>A0A9P6YA76_9FUNG</name>
<accession>A0A9P6YA76</accession>
<gene>
    <name evidence="2" type="ORF">G6F50_014001</name>
</gene>
<evidence type="ECO:0000313" key="3">
    <source>
        <dbReference type="Proteomes" id="UP000740926"/>
    </source>
</evidence>
<evidence type="ECO:0000313" key="2">
    <source>
        <dbReference type="EMBL" id="KAG1543323.1"/>
    </source>
</evidence>
<protein>
    <submittedName>
        <fullName evidence="2">Uncharacterized protein</fullName>
    </submittedName>
</protein>
<keyword evidence="3" id="KW-1185">Reference proteome</keyword>
<comment type="caution">
    <text evidence="2">The sequence shown here is derived from an EMBL/GenBank/DDBJ whole genome shotgun (WGS) entry which is preliminary data.</text>
</comment>
<feature type="region of interest" description="Disordered" evidence="1">
    <location>
        <begin position="20"/>
        <end position="40"/>
    </location>
</feature>
<dbReference type="Proteomes" id="UP000740926">
    <property type="component" value="Unassembled WGS sequence"/>
</dbReference>
<dbReference type="AlphaFoldDB" id="A0A9P6YA76"/>
<reference evidence="2 3" key="1">
    <citation type="journal article" date="2020" name="Microb. Genom.">
        <title>Genetic diversity of clinical and environmental Mucorales isolates obtained from an investigation of mucormycosis cases among solid organ transplant recipients.</title>
        <authorList>
            <person name="Nguyen M.H."/>
            <person name="Kaul D."/>
            <person name="Muto C."/>
            <person name="Cheng S.J."/>
            <person name="Richter R.A."/>
            <person name="Bruno V.M."/>
            <person name="Liu G."/>
            <person name="Beyhan S."/>
            <person name="Sundermann A.J."/>
            <person name="Mounaud S."/>
            <person name="Pasculle A.W."/>
            <person name="Nierman W.C."/>
            <person name="Driscoll E."/>
            <person name="Cumbie R."/>
            <person name="Clancy C.J."/>
            <person name="Dupont C.L."/>
        </authorList>
    </citation>
    <scope>NUCLEOTIDE SEQUENCE [LARGE SCALE GENOMIC DNA]</scope>
    <source>
        <strain evidence="2 3">GL24</strain>
    </source>
</reference>
<proteinExistence type="predicted"/>